<proteinExistence type="predicted"/>
<dbReference type="GO" id="GO:0008270">
    <property type="term" value="F:zinc ion binding"/>
    <property type="evidence" value="ECO:0007669"/>
    <property type="project" value="UniProtKB-KW"/>
</dbReference>
<dbReference type="EMBL" id="UXSR01001147">
    <property type="protein sequence ID" value="VDD77965.1"/>
    <property type="molecule type" value="Genomic_DNA"/>
</dbReference>
<feature type="region of interest" description="Disordered" evidence="2">
    <location>
        <begin position="150"/>
        <end position="222"/>
    </location>
</feature>
<feature type="compositionally biased region" description="Low complexity" evidence="2">
    <location>
        <begin position="512"/>
        <end position="523"/>
    </location>
</feature>
<dbReference type="InterPro" id="IPR013087">
    <property type="entry name" value="Znf_C2H2_type"/>
</dbReference>
<feature type="region of interest" description="Disordered" evidence="2">
    <location>
        <begin position="598"/>
        <end position="662"/>
    </location>
</feature>
<feature type="region of interest" description="Disordered" evidence="2">
    <location>
        <begin position="503"/>
        <end position="530"/>
    </location>
</feature>
<feature type="compositionally biased region" description="Polar residues" evidence="2">
    <location>
        <begin position="714"/>
        <end position="723"/>
    </location>
</feature>
<dbReference type="STRING" id="53468.A0A0R3UAL9"/>
<feature type="region of interest" description="Disordered" evidence="2">
    <location>
        <begin position="429"/>
        <end position="468"/>
    </location>
</feature>
<dbReference type="PROSITE" id="PS50157">
    <property type="entry name" value="ZINC_FINGER_C2H2_2"/>
    <property type="match status" value="2"/>
</dbReference>
<dbReference type="AlphaFoldDB" id="A0A0R3UAL9"/>
<feature type="region of interest" description="Disordered" evidence="2">
    <location>
        <begin position="706"/>
        <end position="725"/>
    </location>
</feature>
<organism evidence="6">
    <name type="scientific">Mesocestoides corti</name>
    <name type="common">Flatworm</name>
    <dbReference type="NCBI Taxonomy" id="53468"/>
    <lineage>
        <taxon>Eukaryota</taxon>
        <taxon>Metazoa</taxon>
        <taxon>Spiralia</taxon>
        <taxon>Lophotrochozoa</taxon>
        <taxon>Platyhelminthes</taxon>
        <taxon>Cestoda</taxon>
        <taxon>Eucestoda</taxon>
        <taxon>Cyclophyllidea</taxon>
        <taxon>Mesocestoididae</taxon>
        <taxon>Mesocestoides</taxon>
    </lineage>
</organism>
<feature type="compositionally biased region" description="Basic residues" evidence="2">
    <location>
        <begin position="1045"/>
        <end position="1059"/>
    </location>
</feature>
<reference evidence="6" key="2">
    <citation type="submission" date="2019-11" db="UniProtKB">
        <authorList>
            <consortium name="WormBaseParasite"/>
        </authorList>
    </citation>
    <scope>IDENTIFICATION</scope>
</reference>
<dbReference type="PROSITE" id="PS00028">
    <property type="entry name" value="ZINC_FINGER_C2H2_1"/>
    <property type="match status" value="2"/>
</dbReference>
<feature type="compositionally biased region" description="Polar residues" evidence="2">
    <location>
        <begin position="891"/>
        <end position="915"/>
    </location>
</feature>
<keyword evidence="1" id="KW-0479">Metal-binding</keyword>
<feature type="region of interest" description="Disordered" evidence="2">
    <location>
        <begin position="890"/>
        <end position="944"/>
    </location>
</feature>
<feature type="region of interest" description="Disordered" evidence="2">
    <location>
        <begin position="777"/>
        <end position="803"/>
    </location>
</feature>
<dbReference type="Proteomes" id="UP000267029">
    <property type="component" value="Unassembled WGS sequence"/>
</dbReference>
<feature type="compositionally biased region" description="Polar residues" evidence="2">
    <location>
        <begin position="1061"/>
        <end position="1077"/>
    </location>
</feature>
<feature type="region of interest" description="Disordered" evidence="2">
    <location>
        <begin position="1034"/>
        <end position="1078"/>
    </location>
</feature>
<dbReference type="WBParaSite" id="MCU_012097-RB">
    <property type="protein sequence ID" value="MCU_012097-RB"/>
    <property type="gene ID" value="MCU_012097"/>
</dbReference>
<feature type="domain" description="C2H2-type" evidence="3">
    <location>
        <begin position="1175"/>
        <end position="1201"/>
    </location>
</feature>
<evidence type="ECO:0000313" key="4">
    <source>
        <dbReference type="EMBL" id="VDD77965.1"/>
    </source>
</evidence>
<keyword evidence="1" id="KW-0862">Zinc</keyword>
<feature type="compositionally biased region" description="Low complexity" evidence="2">
    <location>
        <begin position="777"/>
        <end position="791"/>
    </location>
</feature>
<name>A0A0R3UAL9_MESCO</name>
<evidence type="ECO:0000256" key="2">
    <source>
        <dbReference type="SAM" id="MobiDB-lite"/>
    </source>
</evidence>
<feature type="compositionally biased region" description="Low complexity" evidence="2">
    <location>
        <begin position="458"/>
        <end position="468"/>
    </location>
</feature>
<feature type="region of interest" description="Disordered" evidence="2">
    <location>
        <begin position="958"/>
        <end position="1016"/>
    </location>
</feature>
<feature type="domain" description="C2H2-type" evidence="3">
    <location>
        <begin position="4"/>
        <end position="32"/>
    </location>
</feature>
<feature type="region of interest" description="Disordered" evidence="2">
    <location>
        <begin position="89"/>
        <end position="113"/>
    </location>
</feature>
<gene>
    <name evidence="4" type="ORF">MCOS_LOCUS3968</name>
</gene>
<dbReference type="SMART" id="SM00355">
    <property type="entry name" value="ZnF_C2H2"/>
    <property type="match status" value="4"/>
</dbReference>
<evidence type="ECO:0000313" key="6">
    <source>
        <dbReference type="WBParaSite" id="MCU_012097-RB"/>
    </source>
</evidence>
<protein>
    <submittedName>
        <fullName evidence="6">C2H2-type domain-containing protein</fullName>
    </submittedName>
</protein>
<keyword evidence="1" id="KW-0863">Zinc-finger</keyword>
<sequence>MNCYSCKRCHKVLDTTEGLLAHAENVHHVSQSAFFCCACRLAGFSSQAALLRHQTIHCPGPQWDNHKSTGSGLLKKPLDCVSKCGRQRRLSTQSGKSSRKKSTSLLQSSLVNDKIPRRSLTSLRLPEERCTRSGGRRRSLLVSIHPNVSDACKKKTNPKARCGKPNTQASKQSHRVSEGQTIPNNPAASDTSSPLETPPVSVRKSTRMRTMSSSEERRTKPKLSLSISNRLRVSGDETRFTSLKLEPRKNLRFSAAKTLQCATSSGTLSTKADDELTLEGSSPSLGSCFKPALQKAPRPTKTMKAAINLPTTEVIKRSARKCKVSKLPKGTNNRVVQVEYVQSDVEKKRGSMNSGVKTGGLQCVIEDTFKPDQLMDLGSYIVSTPEASSLQRSSKNSSSPFLSKVALKATSKNIVLPLNYSDEKAVKVEEGARPSASNASSPLETPEKPIEVCGTEPQSTSLSMQSSATSEIIPDCGTITRRICLQSIPSSVSAVVHQTAVPPLETSNGATSNKQNSDSSVSSPLETPMKPTVENHVQSAVSSPLETPTKLTELKGGLMSRLLVVGEYPSRASPHTFPIGRETKLVLDAPSPCNDKFSSSEIVKNLPSKSPPVSPSSSPLETSGKRLEKQLKVTKTSTPSCGKAVQLPDASSNGPPTGTDERFVSGKVANHPHNLLRGCLSSCKTELKPNIPTENISDALIDERRFRRKRRGESPSSDMSLKSENCRLAGPSVATAQEGPQIKATAKRQKFFKTEHCSDSSIDGDPSQVALSRESINHSSSYGSASNTSNSKDNSKISPNEVKTNVQRISTLASEKTSTSTPPSGRVALVDWDSFIAGNPRKYKRSLSLQSDKIESANRQLPTVNLSPTKKHINNSPHVAKRRNVVAVGEETTNVNTTLPSNEAQSTPSRKAQCNLSSQHRLRRSSLSEGTAAKPPGSAASSCGEACSAASSRTMSLASALSTSEEMAKPRVTEQELFGSPSVESMCENKEGVNSDNEDIASHGEGSIKSPPSVSTSVTTLPCVDDAAATPLSPVVTSDSESCRTSRKRIHRRKTRHSPRFVSTRSTAGTQGCSAKPTTHHCPTCHQGGFASFAELKLHRAASCKRPRQPPKTRLLSKRRVVWRCPGCPSTQSSFNSAKALLAHLPTCHRKQGGSATKGHSSSWPAPVSGFGAGFGCSTCGITVASESRLDKHRKERHNKS</sequence>
<accession>A0A0R3UAL9</accession>
<keyword evidence="5" id="KW-1185">Reference proteome</keyword>
<feature type="compositionally biased region" description="Polar residues" evidence="2">
    <location>
        <begin position="178"/>
        <end position="195"/>
    </location>
</feature>
<evidence type="ECO:0000256" key="1">
    <source>
        <dbReference type="PROSITE-ProRule" id="PRU00042"/>
    </source>
</evidence>
<evidence type="ECO:0000313" key="5">
    <source>
        <dbReference type="Proteomes" id="UP000267029"/>
    </source>
</evidence>
<reference evidence="4 5" key="1">
    <citation type="submission" date="2018-10" db="EMBL/GenBank/DDBJ databases">
        <authorList>
            <consortium name="Pathogen Informatics"/>
        </authorList>
    </citation>
    <scope>NUCLEOTIDE SEQUENCE [LARGE SCALE GENOMIC DNA]</scope>
</reference>
<evidence type="ECO:0000259" key="3">
    <source>
        <dbReference type="PROSITE" id="PS50157"/>
    </source>
</evidence>
<dbReference type="OrthoDB" id="6248854at2759"/>